<gene>
    <name evidence="13" type="ORF">C8D98_1288</name>
</gene>
<dbReference type="Gene3D" id="3.30.460.20">
    <property type="entry name" value="CorA soluble domain-like"/>
    <property type="match status" value="1"/>
</dbReference>
<dbReference type="Proteomes" id="UP000294614">
    <property type="component" value="Unassembled WGS sequence"/>
</dbReference>
<evidence type="ECO:0000256" key="11">
    <source>
        <dbReference type="SAM" id="Coils"/>
    </source>
</evidence>
<dbReference type="PANTHER" id="PTHR46494">
    <property type="entry name" value="CORA FAMILY METAL ION TRANSPORTER (EUROFUNG)"/>
    <property type="match status" value="1"/>
</dbReference>
<feature type="coiled-coil region" evidence="11">
    <location>
        <begin position="214"/>
        <end position="241"/>
    </location>
</feature>
<keyword evidence="11" id="KW-0175">Coiled coil</keyword>
<keyword evidence="5" id="KW-0997">Cell inner membrane</keyword>
<evidence type="ECO:0000256" key="3">
    <source>
        <dbReference type="ARBA" id="ARBA00022448"/>
    </source>
</evidence>
<evidence type="ECO:0000256" key="4">
    <source>
        <dbReference type="ARBA" id="ARBA00022475"/>
    </source>
</evidence>
<evidence type="ECO:0000256" key="8">
    <source>
        <dbReference type="ARBA" id="ARBA00022989"/>
    </source>
</evidence>
<dbReference type="GO" id="GO:0015095">
    <property type="term" value="F:magnesium ion transmembrane transporter activity"/>
    <property type="evidence" value="ECO:0007669"/>
    <property type="project" value="TreeGrafter"/>
</dbReference>
<keyword evidence="6 12" id="KW-0812">Transmembrane</keyword>
<dbReference type="InterPro" id="IPR045861">
    <property type="entry name" value="CorA_cytoplasmic_dom"/>
</dbReference>
<dbReference type="Pfam" id="PF01544">
    <property type="entry name" value="CorA"/>
    <property type="match status" value="1"/>
</dbReference>
<accession>A0A4R1K7Z8</accession>
<name>A0A4R1K7Z8_9BACT</name>
<dbReference type="GO" id="GO:0050897">
    <property type="term" value="F:cobalt ion binding"/>
    <property type="evidence" value="ECO:0007669"/>
    <property type="project" value="TreeGrafter"/>
</dbReference>
<dbReference type="SUPFAM" id="SSF143865">
    <property type="entry name" value="CorA soluble domain-like"/>
    <property type="match status" value="1"/>
</dbReference>
<keyword evidence="8 12" id="KW-1133">Transmembrane helix</keyword>
<dbReference type="GO" id="GO:0000287">
    <property type="term" value="F:magnesium ion binding"/>
    <property type="evidence" value="ECO:0007669"/>
    <property type="project" value="TreeGrafter"/>
</dbReference>
<dbReference type="InterPro" id="IPR002523">
    <property type="entry name" value="MgTranspt_CorA/ZnTranspt_ZntB"/>
</dbReference>
<dbReference type="SUPFAM" id="SSF144083">
    <property type="entry name" value="Magnesium transport protein CorA, transmembrane region"/>
    <property type="match status" value="1"/>
</dbReference>
<dbReference type="EMBL" id="SMGG01000004">
    <property type="protein sequence ID" value="TCK60415.1"/>
    <property type="molecule type" value="Genomic_DNA"/>
</dbReference>
<evidence type="ECO:0000256" key="12">
    <source>
        <dbReference type="SAM" id="Phobius"/>
    </source>
</evidence>
<evidence type="ECO:0000256" key="9">
    <source>
        <dbReference type="ARBA" id="ARBA00023065"/>
    </source>
</evidence>
<comment type="caution">
    <text evidence="13">The sequence shown here is derived from an EMBL/GenBank/DDBJ whole genome shotgun (WGS) entry which is preliminary data.</text>
</comment>
<evidence type="ECO:0000313" key="14">
    <source>
        <dbReference type="Proteomes" id="UP000294614"/>
    </source>
</evidence>
<dbReference type="GO" id="GO:0005886">
    <property type="term" value="C:plasma membrane"/>
    <property type="evidence" value="ECO:0007669"/>
    <property type="project" value="UniProtKB-SubCell"/>
</dbReference>
<keyword evidence="7" id="KW-0862">Zinc</keyword>
<evidence type="ECO:0000313" key="13">
    <source>
        <dbReference type="EMBL" id="TCK60415.1"/>
    </source>
</evidence>
<evidence type="ECO:0000256" key="1">
    <source>
        <dbReference type="ARBA" id="ARBA00004651"/>
    </source>
</evidence>
<evidence type="ECO:0000256" key="6">
    <source>
        <dbReference type="ARBA" id="ARBA00022692"/>
    </source>
</evidence>
<keyword evidence="14" id="KW-1185">Reference proteome</keyword>
<evidence type="ECO:0000256" key="2">
    <source>
        <dbReference type="ARBA" id="ARBA00009765"/>
    </source>
</evidence>
<dbReference type="CDD" id="cd12833">
    <property type="entry name" value="ZntB-like_1"/>
    <property type="match status" value="1"/>
</dbReference>
<keyword evidence="10 12" id="KW-0472">Membrane</keyword>
<dbReference type="InterPro" id="IPR045863">
    <property type="entry name" value="CorA_TM1_TM2"/>
</dbReference>
<feature type="transmembrane region" description="Helical" evidence="12">
    <location>
        <begin position="295"/>
        <end position="315"/>
    </location>
</feature>
<dbReference type="RefSeq" id="WP_132873104.1">
    <property type="nucleotide sequence ID" value="NZ_JAJUHT010000007.1"/>
</dbReference>
<dbReference type="AlphaFoldDB" id="A0A4R1K7Z8"/>
<dbReference type="Gene3D" id="1.20.58.340">
    <property type="entry name" value="Magnesium transport protein CorA, transmembrane region"/>
    <property type="match status" value="2"/>
</dbReference>
<dbReference type="OrthoDB" id="9803484at2"/>
<keyword evidence="9" id="KW-0406">Ion transport</keyword>
<dbReference type="GO" id="GO:0015087">
    <property type="term" value="F:cobalt ion transmembrane transporter activity"/>
    <property type="evidence" value="ECO:0007669"/>
    <property type="project" value="TreeGrafter"/>
</dbReference>
<reference evidence="13 14" key="1">
    <citation type="submission" date="2019-03" db="EMBL/GenBank/DDBJ databases">
        <title>Genomic Encyclopedia of Type Strains, Phase IV (KMG-IV): sequencing the most valuable type-strain genomes for metagenomic binning, comparative biology and taxonomic classification.</title>
        <authorList>
            <person name="Goeker M."/>
        </authorList>
    </citation>
    <scope>NUCLEOTIDE SEQUENCE [LARGE SCALE GENOMIC DNA]</scope>
    <source>
        <strain evidence="13 14">DSM 24984</strain>
    </source>
</reference>
<protein>
    <submittedName>
        <fullName evidence="13">Zinc transporter</fullName>
    </submittedName>
</protein>
<keyword evidence="4" id="KW-1003">Cell membrane</keyword>
<proteinExistence type="inferred from homology"/>
<sequence length="325" mass="37405">MDKSYITYSFILSETNGWIDTDRTHHSPNLTRKMSWLHMEADSDRTRQWLEQEGINPLAIESLLAEDTRPRAVFYEEGYMLNLRAVNLNTEQDPHDMISVRMLVLKDRIISTSKRQCHAVEDLAIALKQHDAPETTGAVVTLLLEILTERAESYITDLKDDTYELEYRIIDESDINQRRQISEIRRAVITFSRYFSPQKDAASKLAATKGSLFNAEEEQRIQECINKISKFIEDLDALDNRCYVLQDEVTAITNEKINKNMYFISMMAAVFLPLTFLTGLLGVNLGGIPGGRSEWGFFYFIVILVIILVVQMLAIRKSKRFNSKS</sequence>
<evidence type="ECO:0000256" key="5">
    <source>
        <dbReference type="ARBA" id="ARBA00022519"/>
    </source>
</evidence>
<feature type="transmembrane region" description="Helical" evidence="12">
    <location>
        <begin position="262"/>
        <end position="283"/>
    </location>
</feature>
<evidence type="ECO:0000256" key="7">
    <source>
        <dbReference type="ARBA" id="ARBA00022833"/>
    </source>
</evidence>
<evidence type="ECO:0000256" key="10">
    <source>
        <dbReference type="ARBA" id="ARBA00023136"/>
    </source>
</evidence>
<dbReference type="PANTHER" id="PTHR46494:SF3">
    <property type="entry name" value="ZINC TRANSPORT PROTEIN ZNTB"/>
    <property type="match status" value="1"/>
</dbReference>
<comment type="subcellular location">
    <subcellularLocation>
        <location evidence="1">Cell membrane</location>
        <topology evidence="1">Multi-pass membrane protein</topology>
    </subcellularLocation>
</comment>
<keyword evidence="3" id="KW-0813">Transport</keyword>
<comment type="similarity">
    <text evidence="2">Belongs to the CorA metal ion transporter (MIT) (TC 1.A.35) family.</text>
</comment>
<organism evidence="13 14">
    <name type="scientific">Seleniivibrio woodruffii</name>
    <dbReference type="NCBI Taxonomy" id="1078050"/>
    <lineage>
        <taxon>Bacteria</taxon>
        <taxon>Pseudomonadati</taxon>
        <taxon>Deferribacterota</taxon>
        <taxon>Deferribacteres</taxon>
        <taxon>Deferribacterales</taxon>
        <taxon>Geovibrionaceae</taxon>
        <taxon>Seleniivibrio</taxon>
    </lineage>
</organism>